<sequence>MEMHGAKADGSHGVLSITELTTWINTHLPAINATHAGHLADFFHNHNGTTSGGGTARTFKGRTVFHHTCHGRNYGGGTIFFAPVDDKFKIGTIVGLGQHTPQGMTTYQLAWSRNGWGGTNGQIDIT</sequence>
<gene>
    <name evidence="1" type="ORF">GJ700_34220</name>
</gene>
<dbReference type="RefSeq" id="WP_154382617.1">
    <property type="nucleotide sequence ID" value="NZ_WKJJ01000044.1"/>
</dbReference>
<evidence type="ECO:0000313" key="1">
    <source>
        <dbReference type="EMBL" id="MRV76779.1"/>
    </source>
</evidence>
<reference evidence="1 2" key="1">
    <citation type="submission" date="2019-11" db="EMBL/GenBank/DDBJ databases">
        <title>Novel species isolated from a subtropical stream in China.</title>
        <authorList>
            <person name="Lu H."/>
        </authorList>
    </citation>
    <scope>NUCLEOTIDE SEQUENCE [LARGE SCALE GENOMIC DNA]</scope>
    <source>
        <strain evidence="1 2">FT92W</strain>
    </source>
</reference>
<comment type="caution">
    <text evidence="1">The sequence shown here is derived from an EMBL/GenBank/DDBJ whole genome shotgun (WGS) entry which is preliminary data.</text>
</comment>
<organism evidence="1 2">
    <name type="scientific">Pseudoduganella rivuli</name>
    <dbReference type="NCBI Taxonomy" id="2666085"/>
    <lineage>
        <taxon>Bacteria</taxon>
        <taxon>Pseudomonadati</taxon>
        <taxon>Pseudomonadota</taxon>
        <taxon>Betaproteobacteria</taxon>
        <taxon>Burkholderiales</taxon>
        <taxon>Oxalobacteraceae</taxon>
        <taxon>Telluria group</taxon>
        <taxon>Pseudoduganella</taxon>
    </lineage>
</organism>
<accession>A0A7X2IVG4</accession>
<dbReference type="AlphaFoldDB" id="A0A7X2IVG4"/>
<evidence type="ECO:0000313" key="2">
    <source>
        <dbReference type="Proteomes" id="UP000446768"/>
    </source>
</evidence>
<name>A0A7X2IVG4_9BURK</name>
<dbReference type="EMBL" id="WKJJ01000044">
    <property type="protein sequence ID" value="MRV76779.1"/>
    <property type="molecule type" value="Genomic_DNA"/>
</dbReference>
<keyword evidence="2" id="KW-1185">Reference proteome</keyword>
<protein>
    <submittedName>
        <fullName evidence="1">Uncharacterized protein</fullName>
    </submittedName>
</protein>
<dbReference type="Proteomes" id="UP000446768">
    <property type="component" value="Unassembled WGS sequence"/>
</dbReference>
<proteinExistence type="predicted"/>